<evidence type="ECO:0000256" key="6">
    <source>
        <dbReference type="ARBA" id="ARBA00022837"/>
    </source>
</evidence>
<feature type="domain" description="Fumarylacetoacetase-like C-terminal" evidence="11">
    <location>
        <begin position="118"/>
        <end position="388"/>
    </location>
</feature>
<sequence>MASTAYASHFPLQNIPFGIASSEKHPEPQAVTRLGDSVLFLASLAAHGLFSDVPDLPPGVFSRDVLNEFAALGRPLCQAVRLAIQELVRSRGTTGLPDDALEHVSAVTMHLPVHVGDFADFSCSLEHVKNAGRIIIHDERPPPAFFHLPIVYQGRASSVVVSGTPIERPMGQFRDTKTDGAADVVFGPSRAVDYELEFAAVVGKPLEMRKRLTAAEADDHIFGFVVLNDWSARDIQAFEMIPLGPANGKNLGTTISPWIVTLDALEPHRLPPPPRVVPVPRHLEDPDNGAYAVRMQVEVVTGSDVTVTGTSEVQSLYWTVRQMVAHIVSAGSALRTGDLLATGTVSGPGTGTHGCLLEATRGGAAPIRLVSGESRTYLEDGDVVRMTAVAGGPSSGVGWGDCLGQLLPARPYA</sequence>
<evidence type="ECO:0000256" key="9">
    <source>
        <dbReference type="ARBA" id="ARBA00023232"/>
    </source>
</evidence>
<keyword evidence="4 10" id="KW-0479">Metal-binding</keyword>
<evidence type="ECO:0000256" key="10">
    <source>
        <dbReference type="RuleBase" id="RU366008"/>
    </source>
</evidence>
<dbReference type="PANTHER" id="PTHR43069">
    <property type="entry name" value="FUMARYLACETOACETASE"/>
    <property type="match status" value="1"/>
</dbReference>
<dbReference type="InterPro" id="IPR036462">
    <property type="entry name" value="Fumarylacetoacetase_N_sf"/>
</dbReference>
<accession>A0ABR3WGW8</accession>
<dbReference type="PANTHER" id="PTHR43069:SF5">
    <property type="entry name" value="FUMARYLACETOACETASE"/>
    <property type="match status" value="1"/>
</dbReference>
<reference evidence="13 14" key="1">
    <citation type="journal article" date="2024" name="Commun. Biol.">
        <title>Comparative genomic analysis of thermophilic fungi reveals convergent evolutionary adaptations and gene losses.</title>
        <authorList>
            <person name="Steindorff A.S."/>
            <person name="Aguilar-Pontes M.V."/>
            <person name="Robinson A.J."/>
            <person name="Andreopoulos B."/>
            <person name="LaButti K."/>
            <person name="Kuo A."/>
            <person name="Mondo S."/>
            <person name="Riley R."/>
            <person name="Otillar R."/>
            <person name="Haridas S."/>
            <person name="Lipzen A."/>
            <person name="Grimwood J."/>
            <person name="Schmutz J."/>
            <person name="Clum A."/>
            <person name="Reid I.D."/>
            <person name="Moisan M.C."/>
            <person name="Butler G."/>
            <person name="Nguyen T.T.M."/>
            <person name="Dewar K."/>
            <person name="Conant G."/>
            <person name="Drula E."/>
            <person name="Henrissat B."/>
            <person name="Hansel C."/>
            <person name="Singer S."/>
            <person name="Hutchinson M.I."/>
            <person name="de Vries R.P."/>
            <person name="Natvig D.O."/>
            <person name="Powell A.J."/>
            <person name="Tsang A."/>
            <person name="Grigoriev I.V."/>
        </authorList>
    </citation>
    <scope>NUCLEOTIDE SEQUENCE [LARGE SCALE GENOMIC DNA]</scope>
    <source>
        <strain evidence="13 14">ATCC 24622</strain>
    </source>
</reference>
<dbReference type="SUPFAM" id="SSF63433">
    <property type="entry name" value="Fumarylacetoacetate hydrolase, FAH, N-terminal domain"/>
    <property type="match status" value="1"/>
</dbReference>
<comment type="cofactor">
    <cofactor evidence="10">
        <name>Mg(2+)</name>
        <dbReference type="ChEBI" id="CHEBI:18420"/>
    </cofactor>
    <cofactor evidence="10">
        <name>Ca(2+)</name>
        <dbReference type="ChEBI" id="CHEBI:29108"/>
    </cofactor>
</comment>
<comment type="caution">
    <text evidence="13">The sequence shown here is derived from an EMBL/GenBank/DDBJ whole genome shotgun (WGS) entry which is preliminary data.</text>
</comment>
<evidence type="ECO:0000259" key="12">
    <source>
        <dbReference type="Pfam" id="PF09298"/>
    </source>
</evidence>
<keyword evidence="6 10" id="KW-0106">Calcium</keyword>
<evidence type="ECO:0000256" key="8">
    <source>
        <dbReference type="ARBA" id="ARBA00022878"/>
    </source>
</evidence>
<keyword evidence="5 10" id="KW-0378">Hydrolase</keyword>
<organism evidence="13 14">
    <name type="scientific">Phialemonium thermophilum</name>
    <dbReference type="NCBI Taxonomy" id="223376"/>
    <lineage>
        <taxon>Eukaryota</taxon>
        <taxon>Fungi</taxon>
        <taxon>Dikarya</taxon>
        <taxon>Ascomycota</taxon>
        <taxon>Pezizomycotina</taxon>
        <taxon>Sordariomycetes</taxon>
        <taxon>Sordariomycetidae</taxon>
        <taxon>Cephalothecales</taxon>
        <taxon>Cephalothecaceae</taxon>
        <taxon>Phialemonium</taxon>
    </lineage>
</organism>
<gene>
    <name evidence="13" type="ORF">VTK73DRAFT_7127</name>
</gene>
<comment type="similarity">
    <text evidence="2 10">Belongs to the FAH family.</text>
</comment>
<evidence type="ECO:0000313" key="13">
    <source>
        <dbReference type="EMBL" id="KAL1861352.1"/>
    </source>
</evidence>
<dbReference type="EMBL" id="JAZHXJ010000434">
    <property type="protein sequence ID" value="KAL1861352.1"/>
    <property type="molecule type" value="Genomic_DNA"/>
</dbReference>
<keyword evidence="14" id="KW-1185">Reference proteome</keyword>
<keyword evidence="8 10" id="KW-0828">Tyrosine catabolism</keyword>
<protein>
    <recommendedName>
        <fullName evidence="3 10">Fumarylacetoacetase</fullName>
        <ecNumber evidence="3 10">3.7.1.2</ecNumber>
    </recommendedName>
    <alternativeName>
        <fullName evidence="10">Fumarylacetoacetate hydrolase</fullName>
    </alternativeName>
</protein>
<evidence type="ECO:0000256" key="3">
    <source>
        <dbReference type="ARBA" id="ARBA00012094"/>
    </source>
</evidence>
<proteinExistence type="inferred from homology"/>
<dbReference type="SUPFAM" id="SSF56529">
    <property type="entry name" value="FAH"/>
    <property type="match status" value="1"/>
</dbReference>
<evidence type="ECO:0000256" key="4">
    <source>
        <dbReference type="ARBA" id="ARBA00022723"/>
    </source>
</evidence>
<dbReference type="Gene3D" id="3.90.850.10">
    <property type="entry name" value="Fumarylacetoacetase-like, C-terminal domain"/>
    <property type="match status" value="1"/>
</dbReference>
<feature type="domain" description="Fumarylacetoacetase N-terminal" evidence="12">
    <location>
        <begin position="13"/>
        <end position="112"/>
    </location>
</feature>
<dbReference type="Proteomes" id="UP001586593">
    <property type="component" value="Unassembled WGS sequence"/>
</dbReference>
<comment type="pathway">
    <text evidence="1 10">Amino-acid degradation; L-phenylalanine degradation; acetoacetate and fumarate from L-phenylalanine: step 6/6.</text>
</comment>
<evidence type="ECO:0000256" key="1">
    <source>
        <dbReference type="ARBA" id="ARBA00004782"/>
    </source>
</evidence>
<dbReference type="InterPro" id="IPR005959">
    <property type="entry name" value="Fumarylacetoacetase"/>
</dbReference>
<name>A0ABR3WGW8_9PEZI</name>
<keyword evidence="7 10" id="KW-0460">Magnesium</keyword>
<evidence type="ECO:0000256" key="7">
    <source>
        <dbReference type="ARBA" id="ARBA00022842"/>
    </source>
</evidence>
<evidence type="ECO:0000256" key="5">
    <source>
        <dbReference type="ARBA" id="ARBA00022801"/>
    </source>
</evidence>
<dbReference type="InterPro" id="IPR036663">
    <property type="entry name" value="Fumarylacetoacetase_C_sf"/>
</dbReference>
<evidence type="ECO:0000256" key="2">
    <source>
        <dbReference type="ARBA" id="ARBA00010211"/>
    </source>
</evidence>
<comment type="catalytic activity">
    <reaction evidence="10">
        <text>4-fumarylacetoacetate + H2O = acetoacetate + fumarate + H(+)</text>
        <dbReference type="Rhea" id="RHEA:10244"/>
        <dbReference type="ChEBI" id="CHEBI:13705"/>
        <dbReference type="ChEBI" id="CHEBI:15377"/>
        <dbReference type="ChEBI" id="CHEBI:15378"/>
        <dbReference type="ChEBI" id="CHEBI:18034"/>
        <dbReference type="ChEBI" id="CHEBI:29806"/>
        <dbReference type="EC" id="3.7.1.2"/>
    </reaction>
</comment>
<dbReference type="InterPro" id="IPR011234">
    <property type="entry name" value="Fumarylacetoacetase-like_C"/>
</dbReference>
<dbReference type="Gene3D" id="2.30.30.230">
    <property type="entry name" value="Fumarylacetoacetase, N-terminal domain"/>
    <property type="match status" value="1"/>
</dbReference>
<evidence type="ECO:0000313" key="14">
    <source>
        <dbReference type="Proteomes" id="UP001586593"/>
    </source>
</evidence>
<dbReference type="EC" id="3.7.1.2" evidence="3 10"/>
<evidence type="ECO:0000259" key="11">
    <source>
        <dbReference type="Pfam" id="PF01557"/>
    </source>
</evidence>
<dbReference type="NCBIfam" id="TIGR01266">
    <property type="entry name" value="fum_ac_acetase"/>
    <property type="match status" value="1"/>
</dbReference>
<dbReference type="Pfam" id="PF09298">
    <property type="entry name" value="FAA_hydrolase_N"/>
    <property type="match status" value="1"/>
</dbReference>
<keyword evidence="9 10" id="KW-0585">Phenylalanine catabolism</keyword>
<dbReference type="InterPro" id="IPR015377">
    <property type="entry name" value="Fumarylacetoacetase_N"/>
</dbReference>
<dbReference type="Pfam" id="PF01557">
    <property type="entry name" value="FAA_hydrolase"/>
    <property type="match status" value="1"/>
</dbReference>